<dbReference type="InterPro" id="IPR041662">
    <property type="entry name" value="SusD-like_2"/>
</dbReference>
<organism evidence="1 2">
    <name type="scientific">Negadavirga shengliensis</name>
    <dbReference type="NCBI Taxonomy" id="1389218"/>
    <lineage>
        <taxon>Bacteria</taxon>
        <taxon>Pseudomonadati</taxon>
        <taxon>Bacteroidota</taxon>
        <taxon>Cytophagia</taxon>
        <taxon>Cytophagales</taxon>
        <taxon>Cyclobacteriaceae</taxon>
        <taxon>Negadavirga</taxon>
    </lineage>
</organism>
<comment type="caution">
    <text evidence="1">The sequence shown here is derived from an EMBL/GenBank/DDBJ whole genome shotgun (WGS) entry which is preliminary data.</text>
</comment>
<dbReference type="PROSITE" id="PS51257">
    <property type="entry name" value="PROKAR_LIPOPROTEIN"/>
    <property type="match status" value="1"/>
</dbReference>
<name>A0ABV9T7H8_9BACT</name>
<accession>A0ABV9T7H8</accession>
<dbReference type="SUPFAM" id="SSF48452">
    <property type="entry name" value="TPR-like"/>
    <property type="match status" value="1"/>
</dbReference>
<dbReference type="Gene3D" id="1.25.40.390">
    <property type="match status" value="1"/>
</dbReference>
<dbReference type="InterPro" id="IPR011990">
    <property type="entry name" value="TPR-like_helical_dom_sf"/>
</dbReference>
<sequence>MKIKIILMTGLLAGSLAGCKMSDFEENYTDPSKLPETTVGKQFTGMIFQNRGDVLPSYWNYFVIHRLTSNRYNQAVGWVNVENQYVPGSAAVNDRWNRYYQFVAQYREVEKVYAGLSDAEKNERRIYMIAAATYFYDFTQQMIDLYGDLPWSQAGMLSTNGGDYTKSYPAYDQAESIYTKMLDDLAGFADELRTISLNQAVEAEFKTQDLINWGDIDMWRKYVNSLRLRMLTRVSGTGGFGSRAKSEINAILSNPGNYPIVTSNADNITFRIHELGTLMSATDFQSGLEDWDGNIAGKAIIDHMLDNNDPRLSYIFEPGENAEGAYMGLDPLMNPSAQNELVGTLTLSRYNRSTISRNQYFPGLLVTAAEVHLLAAEYYLRENLNAQARDHYEEAIRQSMGFYQFLRSLSNNSESPAPVVPTAADMAAYLAQPAISWDAAASLDDRIGLIARQKWLHLNVVQPNENWAELRRLDALGLVFRNDDSNQQSQPPSRWMYPGVEQSFNAANYSAVQSKDKLTTKIFWDVD</sequence>
<keyword evidence="1" id="KW-0449">Lipoprotein</keyword>
<evidence type="ECO:0000313" key="2">
    <source>
        <dbReference type="Proteomes" id="UP001595818"/>
    </source>
</evidence>
<reference evidence="2" key="1">
    <citation type="journal article" date="2019" name="Int. J. Syst. Evol. Microbiol.">
        <title>The Global Catalogue of Microorganisms (GCM) 10K type strain sequencing project: providing services to taxonomists for standard genome sequencing and annotation.</title>
        <authorList>
            <consortium name="The Broad Institute Genomics Platform"/>
            <consortium name="The Broad Institute Genome Sequencing Center for Infectious Disease"/>
            <person name="Wu L."/>
            <person name="Ma J."/>
        </authorList>
    </citation>
    <scope>NUCLEOTIDE SEQUENCE [LARGE SCALE GENOMIC DNA]</scope>
    <source>
        <strain evidence="2">CGMCC 4.7466</strain>
    </source>
</reference>
<protein>
    <submittedName>
        <fullName evidence="1">SusD/RagB family nutrient-binding outer membrane lipoprotein</fullName>
    </submittedName>
</protein>
<keyword evidence="2" id="KW-1185">Reference proteome</keyword>
<dbReference type="Pfam" id="PF12771">
    <property type="entry name" value="SusD-like_2"/>
    <property type="match status" value="1"/>
</dbReference>
<gene>
    <name evidence="1" type="ORF">ACFPFU_22025</name>
</gene>
<dbReference type="EMBL" id="JBHSJJ010000017">
    <property type="protein sequence ID" value="MFC4874397.1"/>
    <property type="molecule type" value="Genomic_DNA"/>
</dbReference>
<dbReference type="Proteomes" id="UP001595818">
    <property type="component" value="Unassembled WGS sequence"/>
</dbReference>
<proteinExistence type="predicted"/>
<evidence type="ECO:0000313" key="1">
    <source>
        <dbReference type="EMBL" id="MFC4874397.1"/>
    </source>
</evidence>
<dbReference type="RefSeq" id="WP_377068202.1">
    <property type="nucleotide sequence ID" value="NZ_JBHSJJ010000017.1"/>
</dbReference>